<reference evidence="3 4" key="1">
    <citation type="journal article" date="2015" name="BMC Genomics">
        <title>Genome mining reveals unlocked bioactive potential of marine Gram-negative bacteria.</title>
        <authorList>
            <person name="Machado H."/>
            <person name="Sonnenschein E.C."/>
            <person name="Melchiorsen J."/>
            <person name="Gram L."/>
        </authorList>
    </citation>
    <scope>NUCLEOTIDE SEQUENCE [LARGE SCALE GENOMIC DNA]</scope>
    <source>
        <strain evidence="3 4">S3137</strain>
    </source>
</reference>
<dbReference type="Proteomes" id="UP000033664">
    <property type="component" value="Unassembled WGS sequence"/>
</dbReference>
<organism evidence="3 4">
    <name type="scientific">Pseudoalteromonas ruthenica</name>
    <dbReference type="NCBI Taxonomy" id="151081"/>
    <lineage>
        <taxon>Bacteria</taxon>
        <taxon>Pseudomonadati</taxon>
        <taxon>Pseudomonadota</taxon>
        <taxon>Gammaproteobacteria</taxon>
        <taxon>Alteromonadales</taxon>
        <taxon>Pseudoalteromonadaceae</taxon>
        <taxon>Pseudoalteromonas</taxon>
    </lineage>
</organism>
<accession>A0A0F4PXP6</accession>
<evidence type="ECO:0000256" key="1">
    <source>
        <dbReference type="SAM" id="MobiDB-lite"/>
    </source>
</evidence>
<feature type="signal peptide" evidence="2">
    <location>
        <begin position="1"/>
        <end position="23"/>
    </location>
</feature>
<dbReference type="GeneID" id="58228014"/>
<dbReference type="EMBL" id="JXXZ01000006">
    <property type="protein sequence ID" value="KJZ00241.1"/>
    <property type="molecule type" value="Genomic_DNA"/>
</dbReference>
<keyword evidence="2" id="KW-0732">Signal</keyword>
<gene>
    <name evidence="3" type="ORF">TW72_05865</name>
</gene>
<comment type="caution">
    <text evidence="3">The sequence shown here is derived from an EMBL/GenBank/DDBJ whole genome shotgun (WGS) entry which is preliminary data.</text>
</comment>
<evidence type="ECO:0000256" key="2">
    <source>
        <dbReference type="SAM" id="SignalP"/>
    </source>
</evidence>
<sequence length="120" mass="14338">MRLTALCLTTLLAGALPMSEAMAKPEHFTPPGHAKKVHHGKKHKHKHKERDERHHHCDHYSHRYDDDYWRIGRHIDYDVYRHGKVLRRDRHGHVIVDMHGDVFRLLENSLEIVEIISRRH</sequence>
<feature type="chain" id="PRO_5002474782" evidence="2">
    <location>
        <begin position="24"/>
        <end position="120"/>
    </location>
</feature>
<dbReference type="PATRIC" id="fig|151081.8.peg.3083"/>
<keyword evidence="4" id="KW-1185">Reference proteome</keyword>
<proteinExistence type="predicted"/>
<name>A0A0F4PXP6_9GAMM</name>
<feature type="region of interest" description="Disordered" evidence="1">
    <location>
        <begin position="24"/>
        <end position="55"/>
    </location>
</feature>
<dbReference type="AlphaFoldDB" id="A0A0F4PXP6"/>
<dbReference type="RefSeq" id="WP_045980177.1">
    <property type="nucleotide sequence ID" value="NZ_JXXY01000015.1"/>
</dbReference>
<protein>
    <submittedName>
        <fullName evidence="3">Uncharacterized protein</fullName>
    </submittedName>
</protein>
<evidence type="ECO:0000313" key="4">
    <source>
        <dbReference type="Proteomes" id="UP000033664"/>
    </source>
</evidence>
<dbReference type="OrthoDB" id="5739345at2"/>
<evidence type="ECO:0000313" key="3">
    <source>
        <dbReference type="EMBL" id="KJZ00241.1"/>
    </source>
</evidence>
<feature type="compositionally biased region" description="Basic residues" evidence="1">
    <location>
        <begin position="33"/>
        <end position="48"/>
    </location>
</feature>